<name>A0A759WAG9_SALER</name>
<proteinExistence type="predicted"/>
<dbReference type="InterPro" id="IPR014054">
    <property type="entry name" value="Phage_regulatory_Rha"/>
</dbReference>
<dbReference type="Pfam" id="PF10554">
    <property type="entry name" value="Phage_ASH"/>
    <property type="match status" value="1"/>
</dbReference>
<organism evidence="1">
    <name type="scientific">Salmonella enterica</name>
    <name type="common">Salmonella choleraesuis</name>
    <dbReference type="NCBI Taxonomy" id="28901"/>
    <lineage>
        <taxon>Bacteria</taxon>
        <taxon>Pseudomonadati</taxon>
        <taxon>Pseudomonadota</taxon>
        <taxon>Gammaproteobacteria</taxon>
        <taxon>Enterobacterales</taxon>
        <taxon>Enterobacteriaceae</taxon>
        <taxon>Salmonella</taxon>
    </lineage>
</organism>
<sequence>MSKGLDSVINGRYVFPAPYKTGAGFRSLPITIAHNRAQAVFLCVKPCHIQIMAGRIGASKDAPGSIVTGTANPVRLATHEFRSSGGEFSKFTIEAVIMTTIPTLSHPQVTIENGRAVTTSLAVAVYFKKAHKDVLKKIDALDCSPEFTSANFCADVQTIKIGNGAKRDSRSYKITKDGFVFLVMGFTGKKAAAFKEAYIAEFNRMEATLRGEPASLPAPAEPTQAERDAWNVQCLMQHYRVFLEAWVHQIEPALKKLESPLVGKLHDRFGDGWIFLNGLEKSLKGKLLPGQSPRIFNK</sequence>
<dbReference type="NCBIfam" id="TIGR02681">
    <property type="entry name" value="phage_pRha"/>
    <property type="match status" value="1"/>
</dbReference>
<reference evidence="1" key="2">
    <citation type="submission" date="2020-02" db="EMBL/GenBank/DDBJ databases">
        <authorList>
            <consortium name="NCBI Pathogen Detection Project"/>
        </authorList>
    </citation>
    <scope>NUCLEOTIDE SEQUENCE</scope>
    <source>
        <strain evidence="1">MA.CK_98/00005752</strain>
    </source>
</reference>
<dbReference type="Pfam" id="PF09669">
    <property type="entry name" value="Phage_pRha"/>
    <property type="match status" value="1"/>
</dbReference>
<gene>
    <name evidence="1" type="ORF">G8V49_001028</name>
</gene>
<dbReference type="AlphaFoldDB" id="A0A759WAG9"/>
<evidence type="ECO:0000313" key="1">
    <source>
        <dbReference type="EMBL" id="HAG2208823.1"/>
    </source>
</evidence>
<dbReference type="EMBL" id="DAAXQP010000002">
    <property type="protein sequence ID" value="HAG2208823.1"/>
    <property type="molecule type" value="Genomic_DNA"/>
</dbReference>
<dbReference type="InterPro" id="IPR018880">
    <property type="entry name" value="Phage_P4_Ash"/>
</dbReference>
<accession>A0A759WAG9</accession>
<comment type="caution">
    <text evidence="1">The sequence shown here is derived from an EMBL/GenBank/DDBJ whole genome shotgun (WGS) entry which is preliminary data.</text>
</comment>
<reference evidence="1" key="1">
    <citation type="journal article" date="2018" name="Genome Biol.">
        <title>SKESA: strategic k-mer extension for scrupulous assemblies.</title>
        <authorList>
            <person name="Souvorov A."/>
            <person name="Agarwala R."/>
            <person name="Lipman D.J."/>
        </authorList>
    </citation>
    <scope>NUCLEOTIDE SEQUENCE</scope>
    <source>
        <strain evidence="1">MA.CK_98/00005752</strain>
    </source>
</reference>
<protein>
    <submittedName>
        <fullName evidence="1">Peptidase</fullName>
    </submittedName>
</protein>